<sequence length="239" mass="26823">MVKDTCATYADRVPNAPKEAVTRCELSRAYGFEESWDWAQEVLESGAYPDLDAFGLVLLVDQTASREMAHRAYQVMSDEAYLNDQYVFDYDRLALKYDLPLLTSLMSTREITALARAEPYRINAVVYDNHSAASLKSYLMSKFYDYDAYKKVLDGTFPAEALALFEDMEEDAGFLCPMIRAARLHDDVCAQRKQIDCDLFPELSGALAPIEADTKARGVCAKERSLPVSALVFSPMSPD</sequence>
<accession>A0A2R4M348</accession>
<dbReference type="AlphaFoldDB" id="A0A2R4M348"/>
<reference evidence="1 2" key="1">
    <citation type="submission" date="2018-03" db="EMBL/GenBank/DDBJ databases">
        <title>The Complete Genome of Celeribacter baekdonensis strain LH4, a Thiosulfate-Oxidizing Alphaproteobacterium Isolated from Gulf of Mexico Continental Slope Sediments.</title>
        <authorList>
            <person name="Flood B.E."/>
            <person name="Bailey J.V."/>
            <person name="Leprich D."/>
        </authorList>
    </citation>
    <scope>NUCLEOTIDE SEQUENCE [LARGE SCALE GENOMIC DNA]</scope>
    <source>
        <strain evidence="1 2">LH4</strain>
    </source>
</reference>
<dbReference type="RefSeq" id="WP_107719971.1">
    <property type="nucleotide sequence ID" value="NZ_CP028475.1"/>
</dbReference>
<name>A0A2R4M348_9RHOB</name>
<protein>
    <submittedName>
        <fullName evidence="1">Uncharacterized protein</fullName>
    </submittedName>
</protein>
<dbReference type="Proteomes" id="UP000241447">
    <property type="component" value="Chromosome"/>
</dbReference>
<evidence type="ECO:0000313" key="2">
    <source>
        <dbReference type="Proteomes" id="UP000241447"/>
    </source>
</evidence>
<dbReference type="EMBL" id="CP028475">
    <property type="protein sequence ID" value="AVW91529.1"/>
    <property type="molecule type" value="Genomic_DNA"/>
</dbReference>
<gene>
    <name evidence="1" type="ORF">DA792_10910</name>
</gene>
<organism evidence="1 2">
    <name type="scientific">Celeribacter baekdonensis</name>
    <dbReference type="NCBI Taxonomy" id="875171"/>
    <lineage>
        <taxon>Bacteria</taxon>
        <taxon>Pseudomonadati</taxon>
        <taxon>Pseudomonadota</taxon>
        <taxon>Alphaproteobacteria</taxon>
        <taxon>Rhodobacterales</taxon>
        <taxon>Roseobacteraceae</taxon>
        <taxon>Celeribacter</taxon>
    </lineage>
</organism>
<dbReference type="OrthoDB" id="7653298at2"/>
<evidence type="ECO:0000313" key="1">
    <source>
        <dbReference type="EMBL" id="AVW91529.1"/>
    </source>
</evidence>
<dbReference type="KEGG" id="cbak:DA792_10910"/>
<proteinExistence type="predicted"/>